<dbReference type="Proteomes" id="UP000699042">
    <property type="component" value="Unassembled WGS sequence"/>
</dbReference>
<dbReference type="AlphaFoldDB" id="A0A9P7UB79"/>
<name>A0A9P7UB79_9PEZI</name>
<reference evidence="1" key="1">
    <citation type="submission" date="2021-05" db="EMBL/GenBank/DDBJ databases">
        <title>Comparative genomics of three Colletotrichum scovillei strains and genetic complementation revealed genes involved fungal growth and virulence on chili pepper.</title>
        <authorList>
            <person name="Hsieh D.-K."/>
            <person name="Chuang S.-C."/>
            <person name="Chen C.-Y."/>
            <person name="Chao Y.-T."/>
            <person name="Lu M.-Y.J."/>
            <person name="Lee M.-H."/>
            <person name="Shih M.-C."/>
        </authorList>
    </citation>
    <scope>NUCLEOTIDE SEQUENCE</scope>
    <source>
        <strain evidence="1">Coll-153</strain>
    </source>
</reference>
<sequence>MTQKSGSRCFQEPDGAVIVKFFVRDCGKIFIASPR</sequence>
<dbReference type="EMBL" id="JAESDN010000010">
    <property type="protein sequence ID" value="KAG7044799.1"/>
    <property type="molecule type" value="Genomic_DNA"/>
</dbReference>
<protein>
    <submittedName>
        <fullName evidence="1">Uncharacterized protein</fullName>
    </submittedName>
</protein>
<comment type="caution">
    <text evidence="1">The sequence shown here is derived from an EMBL/GenBank/DDBJ whole genome shotgun (WGS) entry which is preliminary data.</text>
</comment>
<feature type="non-terminal residue" evidence="1">
    <location>
        <position position="1"/>
    </location>
</feature>
<keyword evidence="2" id="KW-1185">Reference proteome</keyword>
<proteinExistence type="predicted"/>
<accession>A0A9P7UB79</accession>
<evidence type="ECO:0000313" key="1">
    <source>
        <dbReference type="EMBL" id="KAG7044799.1"/>
    </source>
</evidence>
<gene>
    <name evidence="1" type="ORF">JMJ77_004259</name>
</gene>
<evidence type="ECO:0000313" key="2">
    <source>
        <dbReference type="Proteomes" id="UP000699042"/>
    </source>
</evidence>
<organism evidence="1 2">
    <name type="scientific">Colletotrichum scovillei</name>
    <dbReference type="NCBI Taxonomy" id="1209932"/>
    <lineage>
        <taxon>Eukaryota</taxon>
        <taxon>Fungi</taxon>
        <taxon>Dikarya</taxon>
        <taxon>Ascomycota</taxon>
        <taxon>Pezizomycotina</taxon>
        <taxon>Sordariomycetes</taxon>
        <taxon>Hypocreomycetidae</taxon>
        <taxon>Glomerellales</taxon>
        <taxon>Glomerellaceae</taxon>
        <taxon>Colletotrichum</taxon>
        <taxon>Colletotrichum acutatum species complex</taxon>
    </lineage>
</organism>